<keyword evidence="1" id="KW-1133">Transmembrane helix</keyword>
<protein>
    <submittedName>
        <fullName evidence="2">Uncharacterized protein</fullName>
    </submittedName>
</protein>
<organism evidence="2 3">
    <name type="scientific">Sporothrix epigloea</name>
    <dbReference type="NCBI Taxonomy" id="1892477"/>
    <lineage>
        <taxon>Eukaryota</taxon>
        <taxon>Fungi</taxon>
        <taxon>Dikarya</taxon>
        <taxon>Ascomycota</taxon>
        <taxon>Pezizomycotina</taxon>
        <taxon>Sordariomycetes</taxon>
        <taxon>Sordariomycetidae</taxon>
        <taxon>Ophiostomatales</taxon>
        <taxon>Ophiostomataceae</taxon>
        <taxon>Sporothrix</taxon>
    </lineage>
</organism>
<keyword evidence="1" id="KW-0812">Transmembrane</keyword>
<gene>
    <name evidence="2" type="ORF">SEPCBS57363_001937</name>
</gene>
<dbReference type="EMBL" id="CAWUOM010000022">
    <property type="protein sequence ID" value="CAK7266125.1"/>
    <property type="molecule type" value="Genomic_DNA"/>
</dbReference>
<reference evidence="2 3" key="1">
    <citation type="submission" date="2024-01" db="EMBL/GenBank/DDBJ databases">
        <authorList>
            <person name="Allen C."/>
            <person name="Tagirdzhanova G."/>
        </authorList>
    </citation>
    <scope>NUCLEOTIDE SEQUENCE [LARGE SCALE GENOMIC DNA]</scope>
    <source>
        <strain evidence="2 3">CBS 573.63</strain>
    </source>
</reference>
<evidence type="ECO:0000313" key="2">
    <source>
        <dbReference type="EMBL" id="CAK7266125.1"/>
    </source>
</evidence>
<keyword evidence="3" id="KW-1185">Reference proteome</keyword>
<sequence>MESGLVPLSFTHIAVAKTGIIRKTGHAIVVESLHFVTWLALLEVMDVAAVLVEALLVRQDKVFERTLLSVEDVEKPDFRTKRFQRSFIAISSNV</sequence>
<keyword evidence="1" id="KW-0472">Membrane</keyword>
<evidence type="ECO:0000313" key="3">
    <source>
        <dbReference type="Proteomes" id="UP001642501"/>
    </source>
</evidence>
<feature type="transmembrane region" description="Helical" evidence="1">
    <location>
        <begin position="35"/>
        <end position="57"/>
    </location>
</feature>
<evidence type="ECO:0000256" key="1">
    <source>
        <dbReference type="SAM" id="Phobius"/>
    </source>
</evidence>
<dbReference type="Proteomes" id="UP001642501">
    <property type="component" value="Unassembled WGS sequence"/>
</dbReference>
<comment type="caution">
    <text evidence="2">The sequence shown here is derived from an EMBL/GenBank/DDBJ whole genome shotgun (WGS) entry which is preliminary data.</text>
</comment>
<accession>A0ABP0DG53</accession>
<proteinExistence type="predicted"/>
<name>A0ABP0DG53_9PEZI</name>